<dbReference type="EMBL" id="WMEX01000004">
    <property type="protein sequence ID" value="MYL26828.1"/>
    <property type="molecule type" value="Genomic_DNA"/>
</dbReference>
<accession>A0A9X4YCX8</accession>
<proteinExistence type="predicted"/>
<comment type="caution">
    <text evidence="2">The sequence shown here is derived from an EMBL/GenBank/DDBJ whole genome shotgun (WGS) entry which is preliminary data.</text>
</comment>
<sequence length="472" mass="52415">MNTLGFRKIACLLSACFAFATAYGQPNISAVEPVDRAEDEGTQFFRVTGSGFGDKQQGPPVLHDFGTYTFENGERNDFQGNFFSHGQYMHDANDDPMRIWDGVGTPGGAIDRAPTAFIRDGDHRHEAVGAHYRMRGGAFVGLPMAYGGDHDLDPDLRRFARPDGNTQIYVSWWIRTEFHPNRHVKIKPTGIDGNFDFGESELTRGERFVVPGGGAQGIDVDGWVIGINDDGWLEVEFDTMSNLLRLAGKTLVGQSTGAEAYISDDTGTIESFTSPEKYARIWETGGGNSGIRASWALDRIYVASSTGPGDGGRDYFRPDLTPQAWNLMEFMIDKSRGTAEYWVNFEKKGSFNFDPSVAEHVESSPTLQVVGQNTGDFGLNTFEISEPYMDSTWQRVIVADSKNLESATSYELQRPLSWSRNSLEFAFTRGQLPPEDNTYYLFIFDRNGTKNPEGYPLKVVSPPNPPSIESIQ</sequence>
<name>A0A9X4YCX8_9GAMM</name>
<gene>
    <name evidence="2" type="ORF">GLW01_08470</name>
</gene>
<feature type="chain" id="PRO_5040931255" evidence="1">
    <location>
        <begin position="23"/>
        <end position="472"/>
    </location>
</feature>
<dbReference type="RefSeq" id="WP_160898791.1">
    <property type="nucleotide sequence ID" value="NZ_WMEX01000004.1"/>
</dbReference>
<protein>
    <submittedName>
        <fullName evidence="2">Uncharacterized protein</fullName>
    </submittedName>
</protein>
<reference evidence="2 3" key="1">
    <citation type="submission" date="2019-11" db="EMBL/GenBank/DDBJ databases">
        <title>Genome sequences of 17 halophilic strains isolated from different environments.</title>
        <authorList>
            <person name="Furrow R.E."/>
        </authorList>
    </citation>
    <scope>NUCLEOTIDE SEQUENCE [LARGE SCALE GENOMIC DNA]</scope>
    <source>
        <strain evidence="2 3">22507_15_FS</strain>
    </source>
</reference>
<dbReference type="OrthoDB" id="6346756at2"/>
<organism evidence="2 3">
    <name type="scientific">Vreelandella halophila</name>
    <dbReference type="NCBI Taxonomy" id="86177"/>
    <lineage>
        <taxon>Bacteria</taxon>
        <taxon>Pseudomonadati</taxon>
        <taxon>Pseudomonadota</taxon>
        <taxon>Gammaproteobacteria</taxon>
        <taxon>Oceanospirillales</taxon>
        <taxon>Halomonadaceae</taxon>
        <taxon>Vreelandella</taxon>
    </lineage>
</organism>
<dbReference type="AlphaFoldDB" id="A0A9X4YCX8"/>
<keyword evidence="3" id="KW-1185">Reference proteome</keyword>
<dbReference type="Proteomes" id="UP000460751">
    <property type="component" value="Unassembled WGS sequence"/>
</dbReference>
<evidence type="ECO:0000256" key="1">
    <source>
        <dbReference type="SAM" id="SignalP"/>
    </source>
</evidence>
<evidence type="ECO:0000313" key="2">
    <source>
        <dbReference type="EMBL" id="MYL26828.1"/>
    </source>
</evidence>
<feature type="signal peptide" evidence="1">
    <location>
        <begin position="1"/>
        <end position="22"/>
    </location>
</feature>
<keyword evidence="1" id="KW-0732">Signal</keyword>
<evidence type="ECO:0000313" key="3">
    <source>
        <dbReference type="Proteomes" id="UP000460751"/>
    </source>
</evidence>